<evidence type="ECO:0000256" key="1">
    <source>
        <dbReference type="SAM" id="SignalP"/>
    </source>
</evidence>
<dbReference type="GO" id="GO:0008199">
    <property type="term" value="F:ferric iron binding"/>
    <property type="evidence" value="ECO:0007669"/>
    <property type="project" value="InterPro"/>
</dbReference>
<dbReference type="AlphaFoldDB" id="A0AAE3TAS6"/>
<proteinExistence type="predicted"/>
<feature type="chain" id="PRO_5041979539" evidence="1">
    <location>
        <begin position="27"/>
        <end position="222"/>
    </location>
</feature>
<evidence type="ECO:0000313" key="3">
    <source>
        <dbReference type="EMBL" id="MDF0602304.1"/>
    </source>
</evidence>
<keyword evidence="3" id="KW-0560">Oxidoreductase</keyword>
<organism evidence="3 4">
    <name type="scientific">Psychromarinibacter sediminicola</name>
    <dbReference type="NCBI Taxonomy" id="3033385"/>
    <lineage>
        <taxon>Bacteria</taxon>
        <taxon>Pseudomonadati</taxon>
        <taxon>Pseudomonadota</taxon>
        <taxon>Alphaproteobacteria</taxon>
        <taxon>Rhodobacterales</taxon>
        <taxon>Paracoccaceae</taxon>
        <taxon>Psychromarinibacter</taxon>
    </lineage>
</organism>
<dbReference type="RefSeq" id="WP_275568435.1">
    <property type="nucleotide sequence ID" value="NZ_JARGYC010000046.1"/>
</dbReference>
<keyword evidence="3" id="KW-0223">Dioxygenase</keyword>
<sequence>MTDLNRRRLLAALAAAPAGAVPFALAARAQEAGLITGNVCVVTPETTAGPFYVDPGLVRSDITGDRQGTPLTLRLQVVDAGCRPIPDARVDVWHCDAAGIYSGVRSPLADARGATSLRGTQPTDGQGIARFTTIYPGWYPGRTPHIHFKVFPDDRSVLTSQLFFPDGASREVYDGSAAYDNGPPDTTNGSDFIARRAGEAAVASVSGTTSDLRADLVVGLSG</sequence>
<dbReference type="EMBL" id="JARGYC010000046">
    <property type="protein sequence ID" value="MDF0602304.1"/>
    <property type="molecule type" value="Genomic_DNA"/>
</dbReference>
<dbReference type="Pfam" id="PF00775">
    <property type="entry name" value="Dioxygenase_C"/>
    <property type="match status" value="1"/>
</dbReference>
<dbReference type="InterPro" id="IPR000627">
    <property type="entry name" value="Intradiol_dOase_C"/>
</dbReference>
<gene>
    <name evidence="3" type="ORF">P1J78_16305</name>
</gene>
<evidence type="ECO:0000259" key="2">
    <source>
        <dbReference type="Pfam" id="PF00775"/>
    </source>
</evidence>
<feature type="domain" description="Intradiol ring-cleavage dioxygenases" evidence="2">
    <location>
        <begin position="54"/>
        <end position="166"/>
    </location>
</feature>
<dbReference type="Gene3D" id="2.60.130.10">
    <property type="entry name" value="Aromatic compound dioxygenase"/>
    <property type="match status" value="1"/>
</dbReference>
<dbReference type="Proteomes" id="UP001220964">
    <property type="component" value="Unassembled WGS sequence"/>
</dbReference>
<dbReference type="PANTHER" id="PTHR34315:SF1">
    <property type="entry name" value="INTRADIOL RING-CLEAVAGE DIOXYGENASES DOMAIN-CONTAINING PROTEIN-RELATED"/>
    <property type="match status" value="1"/>
</dbReference>
<comment type="caution">
    <text evidence="3">The sequence shown here is derived from an EMBL/GenBank/DDBJ whole genome shotgun (WGS) entry which is preliminary data.</text>
</comment>
<dbReference type="SUPFAM" id="SSF49482">
    <property type="entry name" value="Aromatic compound dioxygenase"/>
    <property type="match status" value="1"/>
</dbReference>
<keyword evidence="4" id="KW-1185">Reference proteome</keyword>
<dbReference type="CDD" id="cd03457">
    <property type="entry name" value="intradiol_dioxygenase_like"/>
    <property type="match status" value="1"/>
</dbReference>
<feature type="signal peptide" evidence="1">
    <location>
        <begin position="1"/>
        <end position="26"/>
    </location>
</feature>
<keyword evidence="1" id="KW-0732">Signal</keyword>
<dbReference type="InterPro" id="IPR015889">
    <property type="entry name" value="Intradiol_dOase_core"/>
</dbReference>
<evidence type="ECO:0000313" key="4">
    <source>
        <dbReference type="Proteomes" id="UP001220964"/>
    </source>
</evidence>
<reference evidence="3" key="1">
    <citation type="submission" date="2023-03" db="EMBL/GenBank/DDBJ databases">
        <title>Multiphase analysis and comparison of six strains from genera Psychromarinibacter, Lutimaribacter, and Maritimibacter, including a novel species: Psychromarinibacter sediminicola sp. nov.</title>
        <authorList>
            <person name="Wang Y.-H."/>
            <person name="Ye M.-Q."/>
            <person name="Du Z.-J."/>
        </authorList>
    </citation>
    <scope>NUCLEOTIDE SEQUENCE</scope>
    <source>
        <strain evidence="3">C21-152</strain>
    </source>
</reference>
<name>A0AAE3TAS6_9RHOB</name>
<dbReference type="PANTHER" id="PTHR34315">
    <property type="match status" value="1"/>
</dbReference>
<dbReference type="PROSITE" id="PS51318">
    <property type="entry name" value="TAT"/>
    <property type="match status" value="1"/>
</dbReference>
<protein>
    <submittedName>
        <fullName evidence="3">Intradiol ring-cleavage dioxygenase</fullName>
    </submittedName>
</protein>
<dbReference type="GO" id="GO:0016702">
    <property type="term" value="F:oxidoreductase activity, acting on single donors with incorporation of molecular oxygen, incorporation of two atoms of oxygen"/>
    <property type="evidence" value="ECO:0007669"/>
    <property type="project" value="InterPro"/>
</dbReference>
<dbReference type="InterPro" id="IPR006311">
    <property type="entry name" value="TAT_signal"/>
</dbReference>
<accession>A0AAE3TAS6</accession>